<comment type="caution">
    <text evidence="12">The sequence shown here is derived from an EMBL/GenBank/DDBJ whole genome shotgun (WGS) entry which is preliminary data.</text>
</comment>
<proteinExistence type="inferred from homology"/>
<dbReference type="PANTHER" id="PTHR43137:SF1">
    <property type="entry name" value="DIHYDROOROTASE"/>
    <property type="match status" value="1"/>
</dbReference>
<evidence type="ECO:0000256" key="5">
    <source>
        <dbReference type="ARBA" id="ARBA00022723"/>
    </source>
</evidence>
<dbReference type="STRING" id="59925.EU91_0062"/>
<feature type="domain" description="Amidohydrolase-related" evidence="11">
    <location>
        <begin position="11"/>
        <end position="306"/>
    </location>
</feature>
<protein>
    <recommendedName>
        <fullName evidence="4 9">Dihydroorotase</fullName>
        <shortName evidence="9">DHOase</shortName>
        <ecNumber evidence="4 9">3.5.2.3</ecNumber>
    </recommendedName>
</protein>
<name>A0A0A1ZHN3_PROMR</name>
<dbReference type="PIRSF" id="PIRSF001237">
    <property type="entry name" value="DHOdimr"/>
    <property type="match status" value="1"/>
</dbReference>
<evidence type="ECO:0000256" key="1">
    <source>
        <dbReference type="ARBA" id="ARBA00002368"/>
    </source>
</evidence>
<evidence type="ECO:0000256" key="2">
    <source>
        <dbReference type="ARBA" id="ARBA00004880"/>
    </source>
</evidence>
<feature type="binding site" evidence="9">
    <location>
        <position position="41"/>
    </location>
    <ligand>
        <name>substrate</name>
    </ligand>
</feature>
<evidence type="ECO:0000256" key="3">
    <source>
        <dbReference type="ARBA" id="ARBA00005631"/>
    </source>
</evidence>
<dbReference type="GO" id="GO:0044205">
    <property type="term" value="P:'de novo' UMP biosynthetic process"/>
    <property type="evidence" value="ECO:0007669"/>
    <property type="project" value="UniProtKB-UniRule"/>
</dbReference>
<accession>A0A0A1ZHN3</accession>
<feature type="binding site" description="via carbamate group" evidence="9">
    <location>
        <position position="99"/>
    </location>
    <ligand>
        <name>Zn(2+)</name>
        <dbReference type="ChEBI" id="CHEBI:29105"/>
        <label>1</label>
    </ligand>
</feature>
<dbReference type="GO" id="GO:0004151">
    <property type="term" value="F:dihydroorotase activity"/>
    <property type="evidence" value="ECO:0007669"/>
    <property type="project" value="UniProtKB-UniRule"/>
</dbReference>
<keyword evidence="6 9" id="KW-0378">Hydrolase</keyword>
<dbReference type="PROSITE" id="PS00482">
    <property type="entry name" value="DIHYDROOROTASE_1"/>
    <property type="match status" value="1"/>
</dbReference>
<feature type="binding site" evidence="9">
    <location>
        <position position="245"/>
    </location>
    <ligand>
        <name>Zn(2+)</name>
        <dbReference type="ChEBI" id="CHEBI:29105"/>
        <label>1</label>
    </ligand>
</feature>
<feature type="active site" evidence="9">
    <location>
        <position position="245"/>
    </location>
</feature>
<dbReference type="eggNOG" id="COG0418">
    <property type="taxonomic scope" value="Bacteria"/>
</dbReference>
<comment type="catalytic activity">
    <reaction evidence="9 10">
        <text>(S)-dihydroorotate + H2O = N-carbamoyl-L-aspartate + H(+)</text>
        <dbReference type="Rhea" id="RHEA:24296"/>
        <dbReference type="ChEBI" id="CHEBI:15377"/>
        <dbReference type="ChEBI" id="CHEBI:15378"/>
        <dbReference type="ChEBI" id="CHEBI:30864"/>
        <dbReference type="ChEBI" id="CHEBI:32814"/>
        <dbReference type="EC" id="3.5.2.3"/>
    </reaction>
</comment>
<evidence type="ECO:0000256" key="4">
    <source>
        <dbReference type="ARBA" id="ARBA00012860"/>
    </source>
</evidence>
<comment type="function">
    <text evidence="1 9">Catalyzes the reversible cyclization of carbamoyl aspartate to dihydroorotate.</text>
</comment>
<dbReference type="Gene3D" id="3.20.20.140">
    <property type="entry name" value="Metal-dependent hydrolases"/>
    <property type="match status" value="1"/>
</dbReference>
<evidence type="ECO:0000313" key="12">
    <source>
        <dbReference type="EMBL" id="KGF88950.1"/>
    </source>
</evidence>
<feature type="binding site" evidence="9">
    <location>
        <position position="249"/>
    </location>
    <ligand>
        <name>substrate</name>
    </ligand>
</feature>
<dbReference type="HAMAP" id="MF_00219">
    <property type="entry name" value="PyrC_classII"/>
    <property type="match status" value="1"/>
</dbReference>
<feature type="binding site" evidence="9">
    <location>
        <position position="217"/>
    </location>
    <ligand>
        <name>substrate</name>
    </ligand>
</feature>
<keyword evidence="8 9" id="KW-0665">Pyrimidine biosynthesis</keyword>
<comment type="similarity">
    <text evidence="3 9 10">Belongs to the metallo-dependent hydrolases superfamily. DHOase family. Class II DHOase subfamily.</text>
</comment>
<feature type="binding site" evidence="9">
    <location>
        <position position="15"/>
    </location>
    <ligand>
        <name>Zn(2+)</name>
        <dbReference type="ChEBI" id="CHEBI:29105"/>
        <label>1</label>
    </ligand>
</feature>
<comment type="subunit">
    <text evidence="9">Homodimer.</text>
</comment>
<reference evidence="13" key="1">
    <citation type="journal article" date="2014" name="Sci. Data">
        <title>Genomes of diverse isolates of the marine cyanobacterium Prochlorococcus.</title>
        <authorList>
            <person name="Biller S."/>
            <person name="Berube P."/>
            <person name="Thompson J."/>
            <person name="Kelly L."/>
            <person name="Roggensack S."/>
            <person name="Awad L."/>
            <person name="Roache-Johnson K."/>
            <person name="Ding H."/>
            <person name="Giovannoni S.J."/>
            <person name="Moore L.R."/>
            <person name="Chisholm S.W."/>
        </authorList>
    </citation>
    <scope>NUCLEOTIDE SEQUENCE [LARGE SCALE GENOMIC DNA]</scope>
    <source>
        <strain evidence="13">GP2</strain>
    </source>
</reference>
<feature type="binding site" evidence="9">
    <location>
        <position position="136"/>
    </location>
    <ligand>
        <name>substrate</name>
    </ligand>
</feature>
<dbReference type="CDD" id="cd01294">
    <property type="entry name" value="DHOase"/>
    <property type="match status" value="1"/>
</dbReference>
<keyword evidence="7 9" id="KW-0862">Zinc</keyword>
<dbReference type="NCBIfam" id="TIGR00856">
    <property type="entry name" value="pyrC_dimer"/>
    <property type="match status" value="1"/>
</dbReference>
<evidence type="ECO:0000256" key="7">
    <source>
        <dbReference type="ARBA" id="ARBA00022833"/>
    </source>
</evidence>
<organism evidence="12 13">
    <name type="scientific">Prochlorococcus marinus str. GP2</name>
    <dbReference type="NCBI Taxonomy" id="59925"/>
    <lineage>
        <taxon>Bacteria</taxon>
        <taxon>Bacillati</taxon>
        <taxon>Cyanobacteriota</taxon>
        <taxon>Cyanophyceae</taxon>
        <taxon>Synechococcales</taxon>
        <taxon>Prochlorococcaceae</taxon>
        <taxon>Prochlorococcus</taxon>
    </lineage>
</organism>
<dbReference type="PANTHER" id="PTHR43137">
    <property type="entry name" value="DIHYDROOROTASE"/>
    <property type="match status" value="1"/>
</dbReference>
<keyword evidence="5 9" id="KW-0479">Metal-binding</keyword>
<feature type="binding site" evidence="9">
    <location>
        <position position="260"/>
    </location>
    <ligand>
        <name>substrate</name>
    </ligand>
</feature>
<evidence type="ECO:0000256" key="6">
    <source>
        <dbReference type="ARBA" id="ARBA00022801"/>
    </source>
</evidence>
<dbReference type="EC" id="3.5.2.3" evidence="4 9"/>
<feature type="binding site" evidence="9">
    <location>
        <position position="13"/>
    </location>
    <ligand>
        <name>Zn(2+)</name>
        <dbReference type="ChEBI" id="CHEBI:29105"/>
        <label>1</label>
    </ligand>
</feature>
<dbReference type="EMBL" id="JNAH01000002">
    <property type="protein sequence ID" value="KGF88950.1"/>
    <property type="molecule type" value="Genomic_DNA"/>
</dbReference>
<comment type="pathway">
    <text evidence="2 9 10">Pyrimidine metabolism; UMP biosynthesis via de novo pathway; (S)-dihydroorotate from bicarbonate: step 3/3.</text>
</comment>
<dbReference type="OrthoDB" id="9808095at2"/>
<feature type="binding site" description="via carbamate group" evidence="9">
    <location>
        <position position="99"/>
    </location>
    <ligand>
        <name>Zn(2+)</name>
        <dbReference type="ChEBI" id="CHEBI:29105"/>
        <label>2</label>
    </ligand>
</feature>
<dbReference type="RefSeq" id="WP_082303021.1">
    <property type="nucleotide sequence ID" value="NZ_CP138934.1"/>
</dbReference>
<dbReference type="Proteomes" id="UP000030598">
    <property type="component" value="Unassembled WGS sequence"/>
</dbReference>
<dbReference type="InterPro" id="IPR032466">
    <property type="entry name" value="Metal_Hydrolase"/>
</dbReference>
<dbReference type="InterPro" id="IPR004721">
    <property type="entry name" value="DHOdimr"/>
</dbReference>
<evidence type="ECO:0000256" key="8">
    <source>
        <dbReference type="ARBA" id="ARBA00022975"/>
    </source>
</evidence>
<gene>
    <name evidence="9" type="primary">pyrC</name>
    <name evidence="12" type="ORF">EU91_0062</name>
</gene>
<feature type="binding site" evidence="9">
    <location>
        <position position="136"/>
    </location>
    <ligand>
        <name>Zn(2+)</name>
        <dbReference type="ChEBI" id="CHEBI:29105"/>
        <label>2</label>
    </ligand>
</feature>
<dbReference type="InterPro" id="IPR006680">
    <property type="entry name" value="Amidohydro-rel"/>
</dbReference>
<dbReference type="SUPFAM" id="SSF51556">
    <property type="entry name" value="Metallo-dependent hydrolases"/>
    <property type="match status" value="1"/>
</dbReference>
<evidence type="ECO:0000256" key="10">
    <source>
        <dbReference type="RuleBase" id="RU003440"/>
    </source>
</evidence>
<sequence length="349" mass="39692">MKTLTIIKPDDWHLHLREGLVLKNIIHFTSEFFGRAIVMPNTKTPIKSVERAISYKKSIVEALPESSKFEPLMTMYLTDDTDKEELINGFNNNIFFAAKLYPANGTTNSSHGVKKIENLYKIFELMQDSGMPLLIHGEVTDSDVDVFDREEVFIDRELFPIVKRFPKLKIVLEHITTAYAVDFVQENNIGATITPHHLHINRNAMFFGGLNSDFYCLPVAKREKNRIALRKAATSGKECFFLGTDSAPHLRKWKAFCGCAGIFNSPVAIASYLKAFEEENALENFEKFASLNGPNFYNVPINKEKLKLVSRSNKILEFIDVVEEKNIVGQIKPFHAGETLQWQVEGIVN</sequence>
<comment type="cofactor">
    <cofactor evidence="9 10">
        <name>Zn(2+)</name>
        <dbReference type="ChEBI" id="CHEBI:29105"/>
    </cofactor>
    <text evidence="9 10">Binds 2 Zn(2+) ions per subunit.</text>
</comment>
<feature type="binding site" evidence="9">
    <location>
        <begin position="15"/>
        <end position="17"/>
    </location>
    <ligand>
        <name>substrate</name>
    </ligand>
</feature>
<dbReference type="GO" id="GO:0006207">
    <property type="term" value="P:'de novo' pyrimidine nucleobase biosynthetic process"/>
    <property type="evidence" value="ECO:0007669"/>
    <property type="project" value="TreeGrafter"/>
</dbReference>
<dbReference type="Pfam" id="PF01979">
    <property type="entry name" value="Amidohydro_1"/>
    <property type="match status" value="1"/>
</dbReference>
<dbReference type="AlphaFoldDB" id="A0A0A1ZHN3"/>
<evidence type="ECO:0000256" key="9">
    <source>
        <dbReference type="HAMAP-Rule" id="MF_00219"/>
    </source>
</evidence>
<feature type="modified residue" description="N6-carboxylysine" evidence="9">
    <location>
        <position position="99"/>
    </location>
</feature>
<dbReference type="GO" id="GO:0008270">
    <property type="term" value="F:zinc ion binding"/>
    <property type="evidence" value="ECO:0007669"/>
    <property type="project" value="UniProtKB-UniRule"/>
</dbReference>
<dbReference type="UniPathway" id="UPA00070">
    <property type="reaction ID" value="UER00117"/>
</dbReference>
<feature type="binding site" evidence="9">
    <location>
        <position position="174"/>
    </location>
    <ligand>
        <name>Zn(2+)</name>
        <dbReference type="ChEBI" id="CHEBI:29105"/>
        <label>2</label>
    </ligand>
</feature>
<dbReference type="PROSITE" id="PS00483">
    <property type="entry name" value="DIHYDROOROTASE_2"/>
    <property type="match status" value="1"/>
</dbReference>
<dbReference type="InterPro" id="IPR002195">
    <property type="entry name" value="Dihydroorotase_CS"/>
</dbReference>
<evidence type="ECO:0000313" key="13">
    <source>
        <dbReference type="Proteomes" id="UP000030598"/>
    </source>
</evidence>
<evidence type="ECO:0000259" key="11">
    <source>
        <dbReference type="Pfam" id="PF01979"/>
    </source>
</evidence>
<dbReference type="GO" id="GO:0005829">
    <property type="term" value="C:cytosol"/>
    <property type="evidence" value="ECO:0007669"/>
    <property type="project" value="TreeGrafter"/>
</dbReference>